<dbReference type="Proteomes" id="UP000005240">
    <property type="component" value="Unassembled WGS sequence"/>
</dbReference>
<keyword evidence="4" id="KW-1185">Reference proteome</keyword>
<dbReference type="EnsemblFungi" id="PTTG_04852-t43_1">
    <property type="protein sequence ID" value="PTTG_04852-t43_1-p1"/>
    <property type="gene ID" value="PTTG_04852"/>
</dbReference>
<evidence type="ECO:0000313" key="3">
    <source>
        <dbReference type="EnsemblFungi" id="PTTG_04852-t43_1-p1"/>
    </source>
</evidence>
<sequence>MEELPQSEKAQALDLLRRFRLACQDPSYLALVRRASKIDLYLSVPSKVMSLKEMVARADALQDTVDHPRLWTLRRQYHGGTQKNHGTPAAPRPGAHDQLPTRLAPVPQEEQPSPAFNYMVDAMSRLIPSSMNNEKQKAQTRVQPLRCADMSGPSKLEINISAQPQ</sequence>
<protein>
    <submittedName>
        <fullName evidence="2 3">Uncharacterized protein</fullName>
    </submittedName>
</protein>
<dbReference type="AlphaFoldDB" id="A0A0C4EVL6"/>
<feature type="region of interest" description="Disordered" evidence="1">
    <location>
        <begin position="130"/>
        <end position="165"/>
    </location>
</feature>
<evidence type="ECO:0000313" key="2">
    <source>
        <dbReference type="EMBL" id="OAV95749.1"/>
    </source>
</evidence>
<name>A0A0C4EVL6_PUCT1</name>
<reference evidence="2" key="1">
    <citation type="submission" date="2009-11" db="EMBL/GenBank/DDBJ databases">
        <authorList>
            <consortium name="The Broad Institute Genome Sequencing Platform"/>
            <person name="Ward D."/>
            <person name="Feldgarden M."/>
            <person name="Earl A."/>
            <person name="Young S.K."/>
            <person name="Zeng Q."/>
            <person name="Koehrsen M."/>
            <person name="Alvarado L."/>
            <person name="Berlin A."/>
            <person name="Bochicchio J."/>
            <person name="Borenstein D."/>
            <person name="Chapman S.B."/>
            <person name="Chen Z."/>
            <person name="Engels R."/>
            <person name="Freedman E."/>
            <person name="Gellesch M."/>
            <person name="Goldberg J."/>
            <person name="Griggs A."/>
            <person name="Gujja S."/>
            <person name="Heilman E."/>
            <person name="Heiman D."/>
            <person name="Hepburn T."/>
            <person name="Howarth C."/>
            <person name="Jen D."/>
            <person name="Larson L."/>
            <person name="Lewis B."/>
            <person name="Mehta T."/>
            <person name="Park D."/>
            <person name="Pearson M."/>
            <person name="Roberts A."/>
            <person name="Saif S."/>
            <person name="Shea T."/>
            <person name="Shenoy N."/>
            <person name="Sisk P."/>
            <person name="Stolte C."/>
            <person name="Sykes S."/>
            <person name="Thomson T."/>
            <person name="Walk T."/>
            <person name="White J."/>
            <person name="Yandava C."/>
            <person name="Izard J."/>
            <person name="Baranova O.V."/>
            <person name="Blanton J.M."/>
            <person name="Tanner A.C."/>
            <person name="Dewhirst F.E."/>
            <person name="Haas B."/>
            <person name="Nusbaum C."/>
            <person name="Birren B."/>
        </authorList>
    </citation>
    <scope>NUCLEOTIDE SEQUENCE [LARGE SCALE GENOMIC DNA]</scope>
    <source>
        <strain evidence="2">1-1 BBBD Race 1</strain>
    </source>
</reference>
<dbReference type="EMBL" id="ADAS02000026">
    <property type="protein sequence ID" value="OAV95749.1"/>
    <property type="molecule type" value="Genomic_DNA"/>
</dbReference>
<reference evidence="3" key="4">
    <citation type="submission" date="2025-05" db="UniProtKB">
        <authorList>
            <consortium name="EnsemblFungi"/>
        </authorList>
    </citation>
    <scope>IDENTIFICATION</scope>
    <source>
        <strain evidence="3">isolate 1-1 / race 1 (BBBD)</strain>
    </source>
</reference>
<dbReference type="OrthoDB" id="2508522at2759"/>
<feature type="region of interest" description="Disordered" evidence="1">
    <location>
        <begin position="76"/>
        <end position="112"/>
    </location>
</feature>
<evidence type="ECO:0000256" key="1">
    <source>
        <dbReference type="SAM" id="MobiDB-lite"/>
    </source>
</evidence>
<dbReference type="VEuPathDB" id="FungiDB:PTTG_04852"/>
<evidence type="ECO:0000313" key="4">
    <source>
        <dbReference type="Proteomes" id="UP000005240"/>
    </source>
</evidence>
<reference evidence="2" key="2">
    <citation type="submission" date="2016-05" db="EMBL/GenBank/DDBJ databases">
        <title>Comparative analysis highlights variable genome content of wheat rusts and divergence of the mating loci.</title>
        <authorList>
            <person name="Cuomo C.A."/>
            <person name="Bakkeren G."/>
            <person name="Szabo L."/>
            <person name="Khalil H."/>
            <person name="Joly D."/>
            <person name="Goldberg J."/>
            <person name="Young S."/>
            <person name="Zeng Q."/>
            <person name="Fellers J."/>
        </authorList>
    </citation>
    <scope>NUCLEOTIDE SEQUENCE [LARGE SCALE GENOMIC DNA]</scope>
    <source>
        <strain evidence="2">1-1 BBBD Race 1</strain>
    </source>
</reference>
<organism evidence="2">
    <name type="scientific">Puccinia triticina (isolate 1-1 / race 1 (BBBD))</name>
    <name type="common">Brown leaf rust fungus</name>
    <dbReference type="NCBI Taxonomy" id="630390"/>
    <lineage>
        <taxon>Eukaryota</taxon>
        <taxon>Fungi</taxon>
        <taxon>Dikarya</taxon>
        <taxon>Basidiomycota</taxon>
        <taxon>Pucciniomycotina</taxon>
        <taxon>Pucciniomycetes</taxon>
        <taxon>Pucciniales</taxon>
        <taxon>Pucciniaceae</taxon>
        <taxon>Puccinia</taxon>
    </lineage>
</organism>
<proteinExistence type="predicted"/>
<gene>
    <name evidence="2" type="ORF">PTTG_04852</name>
</gene>
<reference evidence="3 4" key="3">
    <citation type="journal article" date="2017" name="G3 (Bethesda)">
        <title>Comparative analysis highlights variable genome content of wheat rusts and divergence of the mating loci.</title>
        <authorList>
            <person name="Cuomo C.A."/>
            <person name="Bakkeren G."/>
            <person name="Khalil H.B."/>
            <person name="Panwar V."/>
            <person name="Joly D."/>
            <person name="Linning R."/>
            <person name="Sakthikumar S."/>
            <person name="Song X."/>
            <person name="Adiconis X."/>
            <person name="Fan L."/>
            <person name="Goldberg J.M."/>
            <person name="Levin J.Z."/>
            <person name="Young S."/>
            <person name="Zeng Q."/>
            <person name="Anikster Y."/>
            <person name="Bruce M."/>
            <person name="Wang M."/>
            <person name="Yin C."/>
            <person name="McCallum B."/>
            <person name="Szabo L.J."/>
            <person name="Hulbert S."/>
            <person name="Chen X."/>
            <person name="Fellers J.P."/>
        </authorList>
    </citation>
    <scope>NUCLEOTIDE SEQUENCE</scope>
    <source>
        <strain evidence="4">Isolate 1-1 / race 1 (BBBD)</strain>
        <strain evidence="3">isolate 1-1 / race 1 (BBBD)</strain>
    </source>
</reference>
<accession>A0A0C4EVL6</accession>